<organism evidence="1 2">
    <name type="scientific">Phrynocephalus forsythii</name>
    <dbReference type="NCBI Taxonomy" id="171643"/>
    <lineage>
        <taxon>Eukaryota</taxon>
        <taxon>Metazoa</taxon>
        <taxon>Chordata</taxon>
        <taxon>Craniata</taxon>
        <taxon>Vertebrata</taxon>
        <taxon>Euteleostomi</taxon>
        <taxon>Lepidosauria</taxon>
        <taxon>Squamata</taxon>
        <taxon>Bifurcata</taxon>
        <taxon>Unidentata</taxon>
        <taxon>Episquamata</taxon>
        <taxon>Toxicofera</taxon>
        <taxon>Iguania</taxon>
        <taxon>Acrodonta</taxon>
        <taxon>Agamidae</taxon>
        <taxon>Agaminae</taxon>
        <taxon>Phrynocephalus</taxon>
    </lineage>
</organism>
<proteinExistence type="predicted"/>
<dbReference type="Proteomes" id="UP001142489">
    <property type="component" value="Unassembled WGS sequence"/>
</dbReference>
<reference evidence="1" key="1">
    <citation type="journal article" date="2023" name="DNA Res.">
        <title>Chromosome-level genome assembly of Phrynocephalus forsythii using third-generation DNA sequencing and Hi-C analysis.</title>
        <authorList>
            <person name="Qi Y."/>
            <person name="Zhao W."/>
            <person name="Zhao Y."/>
            <person name="Niu C."/>
            <person name="Cao S."/>
            <person name="Zhang Y."/>
        </authorList>
    </citation>
    <scope>NUCLEOTIDE SEQUENCE</scope>
    <source>
        <tissue evidence="1">Muscle</tissue>
    </source>
</reference>
<evidence type="ECO:0000313" key="1">
    <source>
        <dbReference type="EMBL" id="KAJ7304085.1"/>
    </source>
</evidence>
<keyword evidence="2" id="KW-1185">Reference proteome</keyword>
<comment type="caution">
    <text evidence="1">The sequence shown here is derived from an EMBL/GenBank/DDBJ whole genome shotgun (WGS) entry which is preliminary data.</text>
</comment>
<dbReference type="EMBL" id="JAPFRF010000023">
    <property type="protein sequence ID" value="KAJ7304085.1"/>
    <property type="molecule type" value="Genomic_DNA"/>
</dbReference>
<accession>A0A9Q0X669</accession>
<name>A0A9Q0X669_9SAUR</name>
<sequence length="206" mass="23660">MTPEDYITTKLLGNIFFLMREKFVSLEILPKERKIKDNNFRPKPVESWKTTATGHSPGHTECFPALFRGPNDMASPLIKPLPVFFQHRWHSGSEAHEKLRLLNTLHVVHGIHEHGAWETLKDQRRVLYRGSLQRSFTSAHHLGEPNSCSSTQQQIMLGSQLFLETILVQQRVNNTSGYWINNDIATWPMGLQVALQNNCDLDYSLV</sequence>
<protein>
    <submittedName>
        <fullName evidence="1">Uncharacterized protein</fullName>
    </submittedName>
</protein>
<gene>
    <name evidence="1" type="ORF">JRQ81_011609</name>
</gene>
<dbReference type="AlphaFoldDB" id="A0A9Q0X669"/>
<evidence type="ECO:0000313" key="2">
    <source>
        <dbReference type="Proteomes" id="UP001142489"/>
    </source>
</evidence>